<protein>
    <submittedName>
        <fullName evidence="2">Uncharacterized protein</fullName>
    </submittedName>
</protein>
<comment type="caution">
    <text evidence="2">The sequence shown here is derived from an EMBL/GenBank/DDBJ whole genome shotgun (WGS) entry which is preliminary data.</text>
</comment>
<evidence type="ECO:0000313" key="3">
    <source>
        <dbReference type="Proteomes" id="UP000249633"/>
    </source>
</evidence>
<proteinExistence type="predicted"/>
<evidence type="ECO:0000256" key="1">
    <source>
        <dbReference type="SAM" id="Phobius"/>
    </source>
</evidence>
<feature type="transmembrane region" description="Helical" evidence="1">
    <location>
        <begin position="6"/>
        <end position="25"/>
    </location>
</feature>
<dbReference type="AlphaFoldDB" id="A0A2W5FBF4"/>
<keyword evidence="1" id="KW-0472">Membrane</keyword>
<dbReference type="EMBL" id="QFOD01000041">
    <property type="protein sequence ID" value="PZP26949.1"/>
    <property type="molecule type" value="Genomic_DNA"/>
</dbReference>
<feature type="transmembrane region" description="Helical" evidence="1">
    <location>
        <begin position="109"/>
        <end position="127"/>
    </location>
</feature>
<evidence type="ECO:0000313" key="2">
    <source>
        <dbReference type="EMBL" id="PZP26949.1"/>
    </source>
</evidence>
<feature type="transmembrane region" description="Helical" evidence="1">
    <location>
        <begin position="32"/>
        <end position="52"/>
    </location>
</feature>
<feature type="transmembrane region" description="Helical" evidence="1">
    <location>
        <begin position="139"/>
        <end position="157"/>
    </location>
</feature>
<gene>
    <name evidence="2" type="ORF">DI603_23130</name>
</gene>
<name>A0A2W5FBF4_9BURK</name>
<organism evidence="2 3">
    <name type="scientific">Roseateles depolymerans</name>
    <dbReference type="NCBI Taxonomy" id="76731"/>
    <lineage>
        <taxon>Bacteria</taxon>
        <taxon>Pseudomonadati</taxon>
        <taxon>Pseudomonadota</taxon>
        <taxon>Betaproteobacteria</taxon>
        <taxon>Burkholderiales</taxon>
        <taxon>Sphaerotilaceae</taxon>
        <taxon>Roseateles</taxon>
    </lineage>
</organism>
<keyword evidence="1" id="KW-1133">Transmembrane helix</keyword>
<keyword evidence="1" id="KW-0812">Transmembrane</keyword>
<reference evidence="2 3" key="1">
    <citation type="submission" date="2017-08" db="EMBL/GenBank/DDBJ databases">
        <title>Infants hospitalized years apart are colonized by the same room-sourced microbial strains.</title>
        <authorList>
            <person name="Brooks B."/>
            <person name="Olm M.R."/>
            <person name="Firek B.A."/>
            <person name="Baker R."/>
            <person name="Thomas B.C."/>
            <person name="Morowitz M.J."/>
            <person name="Banfield J.F."/>
        </authorList>
    </citation>
    <scope>NUCLEOTIDE SEQUENCE [LARGE SCALE GENOMIC DNA]</scope>
    <source>
        <strain evidence="2">S2_012_000_R2_81</strain>
    </source>
</reference>
<dbReference type="Proteomes" id="UP000249633">
    <property type="component" value="Unassembled WGS sequence"/>
</dbReference>
<sequence>MNPQPFVVSACAALSCLGWITMFAAKKSGKLWLGNCFGIVYHIALAPVVQALPAPEFVRMAGYCWIFSDALIDVASINGMSEENVWALRMGVHIPASIWIAGSSLHMTAVPRSLGLVLGTMLALHAVVGPKIPDSKFKLFIFVLPCMAAWLGMIALGA</sequence>
<accession>A0A2W5FBF4</accession>